<dbReference type="CDD" id="cd03431">
    <property type="entry name" value="NUDIX_DNA_Glycosylase_C-MutY"/>
    <property type="match status" value="1"/>
</dbReference>
<keyword evidence="12" id="KW-0234">DNA repair</keyword>
<dbReference type="Proteomes" id="UP000295399">
    <property type="component" value="Unassembled WGS sequence"/>
</dbReference>
<dbReference type="InterPro" id="IPR003265">
    <property type="entry name" value="HhH-GPD_domain"/>
</dbReference>
<evidence type="ECO:0000256" key="13">
    <source>
        <dbReference type="ARBA" id="ARBA00023295"/>
    </source>
</evidence>
<feature type="compositionally biased region" description="Pro residues" evidence="15">
    <location>
        <begin position="1"/>
        <end position="24"/>
    </location>
</feature>
<evidence type="ECO:0000256" key="11">
    <source>
        <dbReference type="ARBA" id="ARBA00023014"/>
    </source>
</evidence>
<dbReference type="RefSeq" id="WP_132708780.1">
    <property type="nucleotide sequence ID" value="NZ_JACIGF010000007.1"/>
</dbReference>
<dbReference type="GO" id="GO:0006298">
    <property type="term" value="P:mismatch repair"/>
    <property type="evidence" value="ECO:0007669"/>
    <property type="project" value="TreeGrafter"/>
</dbReference>
<dbReference type="EC" id="3.2.2.31" evidence="4 14"/>
<feature type="region of interest" description="Disordered" evidence="15">
    <location>
        <begin position="1"/>
        <end position="27"/>
    </location>
</feature>
<dbReference type="PROSITE" id="PS01155">
    <property type="entry name" value="ENDONUCLEASE_III_2"/>
    <property type="match status" value="1"/>
</dbReference>
<evidence type="ECO:0000256" key="6">
    <source>
        <dbReference type="ARBA" id="ARBA00022485"/>
    </source>
</evidence>
<dbReference type="GO" id="GO:0006284">
    <property type="term" value="P:base-excision repair"/>
    <property type="evidence" value="ECO:0007669"/>
    <property type="project" value="UniProtKB-UniRule"/>
</dbReference>
<dbReference type="InterPro" id="IPR004036">
    <property type="entry name" value="Endonuclease-III-like_CS2"/>
</dbReference>
<dbReference type="SUPFAM" id="SSF48150">
    <property type="entry name" value="DNA-glycosylase"/>
    <property type="match status" value="1"/>
</dbReference>
<evidence type="ECO:0000256" key="4">
    <source>
        <dbReference type="ARBA" id="ARBA00012045"/>
    </source>
</evidence>
<dbReference type="GO" id="GO:0046872">
    <property type="term" value="F:metal ion binding"/>
    <property type="evidence" value="ECO:0007669"/>
    <property type="project" value="UniProtKB-UniRule"/>
</dbReference>
<keyword evidence="18" id="KW-1185">Reference proteome</keyword>
<keyword evidence="9" id="KW-0378">Hydrolase</keyword>
<sequence>MPTPKSPPPSRSTSPPPAADPPASPRQGAALAGRLLDWYDRHARALPWRAPPGVRPDPYHVWLSEVMLQQTTVATVGRYFARFLERWPTVAALAAAERDAVLAEWAGLGYYARARNLHACAQAVVRDHRGRFPDTEAGLKALPGIGDYTAAAIAAIAFDRPATILDGNVERVIARLHRVDAPLPGAKRALKELAARITPQDRPGDYAQAIMDLGATVCTPTRPQCLLCPWRPECAAHAAGDMARYPVKAPKRPKPVRRALAFWIEAEGAVLLRRRPDRGLLGGMLEIPSSAWVEAGRATLTKPGEDPDWRADAPELIAQAPVAPAPGASGAPGVSFVLLPDRVRHTFTHFHLELAVARLALDRRPAVDDALWWPLDTLGQAGLPTVMRKVAAHAGHPAPAAQQSPGG</sequence>
<dbReference type="InterPro" id="IPR044298">
    <property type="entry name" value="MIG/MutY"/>
</dbReference>
<comment type="catalytic activity">
    <reaction evidence="1 14">
        <text>Hydrolyzes free adenine bases from 7,8-dihydro-8-oxoguanine:adenine mismatched double-stranded DNA, leaving an apurinic site.</text>
        <dbReference type="EC" id="3.2.2.31"/>
    </reaction>
</comment>
<dbReference type="InterPro" id="IPR011257">
    <property type="entry name" value="DNA_glycosylase"/>
</dbReference>
<dbReference type="InterPro" id="IPR015797">
    <property type="entry name" value="NUDIX_hydrolase-like_dom_sf"/>
</dbReference>
<dbReference type="CDD" id="cd00056">
    <property type="entry name" value="ENDO3c"/>
    <property type="match status" value="1"/>
</dbReference>
<keyword evidence="13 14" id="KW-0326">Glycosidase</keyword>
<organism evidence="17 18">
    <name type="scientific">Rhodothalassium salexigens DSM 2132</name>
    <dbReference type="NCBI Taxonomy" id="1188247"/>
    <lineage>
        <taxon>Bacteria</taxon>
        <taxon>Pseudomonadati</taxon>
        <taxon>Pseudomonadota</taxon>
        <taxon>Alphaproteobacteria</taxon>
        <taxon>Rhodothalassiales</taxon>
        <taxon>Rhodothalassiaceae</taxon>
        <taxon>Rhodothalassium</taxon>
    </lineage>
</organism>
<dbReference type="SMART" id="SM00478">
    <property type="entry name" value="ENDO3c"/>
    <property type="match status" value="1"/>
</dbReference>
<evidence type="ECO:0000259" key="16">
    <source>
        <dbReference type="SMART" id="SM00478"/>
    </source>
</evidence>
<dbReference type="FunFam" id="1.10.340.30:FF:000002">
    <property type="entry name" value="Adenine DNA glycosylase"/>
    <property type="match status" value="1"/>
</dbReference>
<dbReference type="GO" id="GO:0051539">
    <property type="term" value="F:4 iron, 4 sulfur cluster binding"/>
    <property type="evidence" value="ECO:0007669"/>
    <property type="project" value="UniProtKB-UniRule"/>
</dbReference>
<name>A0A4R2PE50_RHOSA</name>
<dbReference type="GO" id="GO:0000701">
    <property type="term" value="F:purine-specific mismatch base pair DNA N-glycosylase activity"/>
    <property type="evidence" value="ECO:0007669"/>
    <property type="project" value="UniProtKB-EC"/>
</dbReference>
<dbReference type="FunCoup" id="A0A4R2PE50">
    <property type="interactions" value="378"/>
</dbReference>
<comment type="caution">
    <text evidence="17">The sequence shown here is derived from an EMBL/GenBank/DDBJ whole genome shotgun (WGS) entry which is preliminary data.</text>
</comment>
<dbReference type="GO" id="GO:0034039">
    <property type="term" value="F:8-oxo-7,8-dihydroguanine DNA N-glycosylase activity"/>
    <property type="evidence" value="ECO:0007669"/>
    <property type="project" value="TreeGrafter"/>
</dbReference>
<dbReference type="Pfam" id="PF00730">
    <property type="entry name" value="HhH-GPD"/>
    <property type="match status" value="1"/>
</dbReference>
<evidence type="ECO:0000313" key="18">
    <source>
        <dbReference type="Proteomes" id="UP000295399"/>
    </source>
</evidence>
<keyword evidence="7" id="KW-0479">Metal-binding</keyword>
<protein>
    <recommendedName>
        <fullName evidence="5 14">Adenine DNA glycosylase</fullName>
        <ecNumber evidence="4 14">3.2.2.31</ecNumber>
    </recommendedName>
</protein>
<evidence type="ECO:0000256" key="15">
    <source>
        <dbReference type="SAM" id="MobiDB-lite"/>
    </source>
</evidence>
<dbReference type="InterPro" id="IPR005760">
    <property type="entry name" value="A/G_AdeGlyc_MutY"/>
</dbReference>
<dbReference type="GO" id="GO:0032357">
    <property type="term" value="F:oxidized purine DNA binding"/>
    <property type="evidence" value="ECO:0007669"/>
    <property type="project" value="TreeGrafter"/>
</dbReference>
<dbReference type="AlphaFoldDB" id="A0A4R2PE50"/>
<reference evidence="17 18" key="1">
    <citation type="submission" date="2019-03" db="EMBL/GenBank/DDBJ databases">
        <title>Genomic Encyclopedia of Type Strains, Phase IV (KMG-IV): sequencing the most valuable type-strain genomes for metagenomic binning, comparative biology and taxonomic classification.</title>
        <authorList>
            <person name="Goeker M."/>
        </authorList>
    </citation>
    <scope>NUCLEOTIDE SEQUENCE [LARGE SCALE GENOMIC DNA]</scope>
    <source>
        <strain evidence="17 18">DSM 2132</strain>
    </source>
</reference>
<evidence type="ECO:0000256" key="7">
    <source>
        <dbReference type="ARBA" id="ARBA00022723"/>
    </source>
</evidence>
<comment type="function">
    <text evidence="2">Adenine glycosylase active on G-A mispairs. MutY also corrects error-prone DNA synthesis past GO lesions which are due to the oxidatively damaged form of guanine: 7,8-dihydro-8-oxoguanine (8-oxo-dGTP).</text>
</comment>
<proteinExistence type="inferred from homology"/>
<evidence type="ECO:0000256" key="1">
    <source>
        <dbReference type="ARBA" id="ARBA00000843"/>
    </source>
</evidence>
<feature type="domain" description="HhH-GPD" evidence="16">
    <location>
        <begin position="67"/>
        <end position="216"/>
    </location>
</feature>
<keyword evidence="6" id="KW-0004">4Fe-4S</keyword>
<comment type="similarity">
    <text evidence="3 14">Belongs to the Nth/MutY family.</text>
</comment>
<keyword evidence="11" id="KW-0411">Iron-sulfur</keyword>
<keyword evidence="8 14" id="KW-0227">DNA damage</keyword>
<keyword evidence="10 14" id="KW-0408">Iron</keyword>
<dbReference type="Pfam" id="PF14815">
    <property type="entry name" value="NUDIX_4"/>
    <property type="match status" value="1"/>
</dbReference>
<gene>
    <name evidence="17" type="ORF">EV659_107112</name>
</gene>
<evidence type="ECO:0000256" key="9">
    <source>
        <dbReference type="ARBA" id="ARBA00022801"/>
    </source>
</evidence>
<dbReference type="PANTHER" id="PTHR42944">
    <property type="entry name" value="ADENINE DNA GLYCOSYLASE"/>
    <property type="match status" value="1"/>
</dbReference>
<evidence type="ECO:0000256" key="14">
    <source>
        <dbReference type="RuleBase" id="RU365096"/>
    </source>
</evidence>
<dbReference type="GO" id="GO:0035485">
    <property type="term" value="F:adenine/guanine mispair binding"/>
    <property type="evidence" value="ECO:0007669"/>
    <property type="project" value="TreeGrafter"/>
</dbReference>
<dbReference type="OrthoDB" id="9802365at2"/>
<evidence type="ECO:0000256" key="12">
    <source>
        <dbReference type="ARBA" id="ARBA00023204"/>
    </source>
</evidence>
<accession>A0A4R2PE50</accession>
<evidence type="ECO:0000256" key="2">
    <source>
        <dbReference type="ARBA" id="ARBA00002933"/>
    </source>
</evidence>
<dbReference type="Gene3D" id="3.90.79.10">
    <property type="entry name" value="Nucleoside Triphosphate Pyrophosphohydrolase"/>
    <property type="match status" value="1"/>
</dbReference>
<dbReference type="Gene3D" id="1.10.340.30">
    <property type="entry name" value="Hypothetical protein, domain 2"/>
    <property type="match status" value="1"/>
</dbReference>
<evidence type="ECO:0000256" key="8">
    <source>
        <dbReference type="ARBA" id="ARBA00022763"/>
    </source>
</evidence>
<evidence type="ECO:0000256" key="3">
    <source>
        <dbReference type="ARBA" id="ARBA00008343"/>
    </source>
</evidence>
<dbReference type="EMBL" id="SLXO01000007">
    <property type="protein sequence ID" value="TCP33502.1"/>
    <property type="molecule type" value="Genomic_DNA"/>
</dbReference>
<dbReference type="InParanoid" id="A0A4R2PE50"/>
<evidence type="ECO:0000313" key="17">
    <source>
        <dbReference type="EMBL" id="TCP33502.1"/>
    </source>
</evidence>
<dbReference type="SUPFAM" id="SSF55811">
    <property type="entry name" value="Nudix"/>
    <property type="match status" value="1"/>
</dbReference>
<dbReference type="NCBIfam" id="TIGR01084">
    <property type="entry name" value="mutY"/>
    <property type="match status" value="1"/>
</dbReference>
<dbReference type="InterPro" id="IPR000445">
    <property type="entry name" value="HhH_motif"/>
</dbReference>
<dbReference type="Pfam" id="PF00633">
    <property type="entry name" value="HHH"/>
    <property type="match status" value="1"/>
</dbReference>
<dbReference type="InterPro" id="IPR023170">
    <property type="entry name" value="HhH_base_excis_C"/>
</dbReference>
<dbReference type="PANTHER" id="PTHR42944:SF1">
    <property type="entry name" value="ADENINE DNA GLYCOSYLASE"/>
    <property type="match status" value="1"/>
</dbReference>
<dbReference type="Gene3D" id="1.10.1670.10">
    <property type="entry name" value="Helix-hairpin-Helix base-excision DNA repair enzymes (C-terminal)"/>
    <property type="match status" value="1"/>
</dbReference>
<evidence type="ECO:0000256" key="10">
    <source>
        <dbReference type="ARBA" id="ARBA00023004"/>
    </source>
</evidence>
<comment type="cofactor">
    <cofactor evidence="14">
        <name>[4Fe-4S] cluster</name>
        <dbReference type="ChEBI" id="CHEBI:49883"/>
    </cofactor>
    <text evidence="14">Binds 1 [4Fe-4S] cluster.</text>
</comment>
<evidence type="ECO:0000256" key="5">
    <source>
        <dbReference type="ARBA" id="ARBA00022023"/>
    </source>
</evidence>
<dbReference type="InterPro" id="IPR029119">
    <property type="entry name" value="MutY_C"/>
</dbReference>